<dbReference type="InterPro" id="IPR046805">
    <property type="entry name" value="Tra1_ring"/>
</dbReference>
<protein>
    <submittedName>
        <fullName evidence="1">Transcription-associated protein 1</fullName>
    </submittedName>
</protein>
<comment type="caution">
    <text evidence="1">The sequence shown here is derived from an EMBL/GenBank/DDBJ whole genome shotgun (WGS) entry which is preliminary data.</text>
</comment>
<dbReference type="STRING" id="151549.A0A4C2A6H4"/>
<keyword evidence="2" id="KW-1185">Reference proteome</keyword>
<gene>
    <name evidence="1" type="primary">Nipped-A</name>
    <name evidence="1" type="ORF">EVAR_95224_1</name>
</gene>
<proteinExistence type="predicted"/>
<evidence type="ECO:0000313" key="1">
    <source>
        <dbReference type="EMBL" id="GBP94497.1"/>
    </source>
</evidence>
<evidence type="ECO:0000313" key="2">
    <source>
        <dbReference type="Proteomes" id="UP000299102"/>
    </source>
</evidence>
<accession>A0A4C2A6H4</accession>
<organism evidence="1 2">
    <name type="scientific">Eumeta variegata</name>
    <name type="common">Bagworm moth</name>
    <name type="synonym">Eumeta japonica</name>
    <dbReference type="NCBI Taxonomy" id="151549"/>
    <lineage>
        <taxon>Eukaryota</taxon>
        <taxon>Metazoa</taxon>
        <taxon>Ecdysozoa</taxon>
        <taxon>Arthropoda</taxon>
        <taxon>Hexapoda</taxon>
        <taxon>Insecta</taxon>
        <taxon>Pterygota</taxon>
        <taxon>Neoptera</taxon>
        <taxon>Endopterygota</taxon>
        <taxon>Lepidoptera</taxon>
        <taxon>Glossata</taxon>
        <taxon>Ditrysia</taxon>
        <taxon>Tineoidea</taxon>
        <taxon>Psychidae</taxon>
        <taxon>Oiketicinae</taxon>
        <taxon>Eumeta</taxon>
    </lineage>
</organism>
<sequence>MPCWGNCHVIKESTWDHCRLPYCSRCLSLYSTRRLSREDLQVLYKSLEKSDPELQQVIDPENPFDVQTLYHGHLLLSHIIAKFAIHKRIVLQVCSKLMQSARSVVRQALEILTPLCHNEWKMATQCSTLDQKDHS</sequence>
<dbReference type="OrthoDB" id="5570127at2759"/>
<dbReference type="EMBL" id="BGZK01002511">
    <property type="protein sequence ID" value="GBP94497.1"/>
    <property type="molecule type" value="Genomic_DNA"/>
</dbReference>
<dbReference type="AlphaFoldDB" id="A0A4C2A6H4"/>
<name>A0A4C2A6H4_EUMVA</name>
<dbReference type="Proteomes" id="UP000299102">
    <property type="component" value="Unassembled WGS sequence"/>
</dbReference>
<dbReference type="Pfam" id="PF20206">
    <property type="entry name" value="Tra1_ring"/>
    <property type="match status" value="1"/>
</dbReference>
<reference evidence="1 2" key="1">
    <citation type="journal article" date="2019" name="Commun. Biol.">
        <title>The bagworm genome reveals a unique fibroin gene that provides high tensile strength.</title>
        <authorList>
            <person name="Kono N."/>
            <person name="Nakamura H."/>
            <person name="Ohtoshi R."/>
            <person name="Tomita M."/>
            <person name="Numata K."/>
            <person name="Arakawa K."/>
        </authorList>
    </citation>
    <scope>NUCLEOTIDE SEQUENCE [LARGE SCALE GENOMIC DNA]</scope>
</reference>